<dbReference type="Proteomes" id="UP001327986">
    <property type="component" value="Chromosome"/>
</dbReference>
<dbReference type="RefSeq" id="WP_324664280.1">
    <property type="nucleotide sequence ID" value="NZ_CP141531.1"/>
</dbReference>
<accession>A0AB38Z8A1</accession>
<name>A0AB38Z8A1_9CHLR</name>
<evidence type="ECO:0000313" key="1">
    <source>
        <dbReference type="EMBL" id="WRO06732.1"/>
    </source>
</evidence>
<reference evidence="1" key="1">
    <citation type="submission" date="2023-12" db="EMBL/GenBank/DDBJ databases">
        <title>Isolation of organohalide respiring bacteria Dehalococcoides mccartyi strain GPTCE1 in groundwater collected near a chemical plant in Suzhou, China.</title>
        <authorList>
            <person name="Liu G."/>
        </authorList>
    </citation>
    <scope>NUCLEOTIDE SEQUENCE</scope>
    <source>
        <strain evidence="1">GPTCE1</strain>
    </source>
</reference>
<organism evidence="1 2">
    <name type="scientific">Dehalococcoides mccartyi</name>
    <dbReference type="NCBI Taxonomy" id="61435"/>
    <lineage>
        <taxon>Bacteria</taxon>
        <taxon>Bacillati</taxon>
        <taxon>Chloroflexota</taxon>
        <taxon>Dehalococcoidia</taxon>
        <taxon>Dehalococcoidales</taxon>
        <taxon>Dehalococcoidaceae</taxon>
        <taxon>Dehalococcoides</taxon>
    </lineage>
</organism>
<gene>
    <name evidence="1" type="ORF">VLL09_04905</name>
</gene>
<dbReference type="AlphaFoldDB" id="A0AB38Z8A1"/>
<dbReference type="EMBL" id="CP141531">
    <property type="protein sequence ID" value="WRO06732.1"/>
    <property type="molecule type" value="Genomic_DNA"/>
</dbReference>
<proteinExistence type="predicted"/>
<evidence type="ECO:0000313" key="2">
    <source>
        <dbReference type="Proteomes" id="UP001327986"/>
    </source>
</evidence>
<sequence>MQMESDWIRMLVQSLADPEVRRRIDKLKEITISIGKREGWVHDGMTREQAVKVVLAKMDAEQKVKKDNIAKKEEDVPPIYNQSPRMKEIRIRLSWEEWEQIAEEAHKLHTTHNSLVQKWILDGLNQTKGSCNQSQLKG</sequence>
<protein>
    <submittedName>
        <fullName evidence="1">Uncharacterized protein</fullName>
    </submittedName>
</protein>